<evidence type="ECO:0000313" key="2">
    <source>
        <dbReference type="Proteomes" id="UP000319374"/>
    </source>
</evidence>
<protein>
    <recommendedName>
        <fullName evidence="3">DUF4961 domain-containing protein</fullName>
    </recommendedName>
</protein>
<organism evidence="1 2">
    <name type="scientific">Alistipes dispar</name>
    <dbReference type="NCBI Taxonomy" id="2585119"/>
    <lineage>
        <taxon>Bacteria</taxon>
        <taxon>Pseudomonadati</taxon>
        <taxon>Bacteroidota</taxon>
        <taxon>Bacteroidia</taxon>
        <taxon>Bacteroidales</taxon>
        <taxon>Rikenellaceae</taxon>
        <taxon>Alistipes</taxon>
    </lineage>
</organism>
<sequence>MTAVALPLIGIGCMEIVEIIHPEDAKVNSDIDISVKIKFTAETDHRSEIAFAILAPKAWNIRENASLTLTTEGYVNQGFAEVVDEQMTPIPEGAIEPGTGLPWPDAYQSQIGLMGNTGPMEWVIFQSKTSFDVNDQRENGKEPIVGTVKIRLKTGPQAIKCFMGYGWCSLNKGFDVGGDDGKGSNRRYKENEKSKVLTVTGGDLPMLDYTVESLVSTVPSVFGYGDIFSVKFSAVSGSTETALNGQEKVYLWGKAVYDGGKEVIVDEISDKTLMEKISETAYQKYIYPRHFFGLPADAEIEATYFHFTNEDRSIVVTDPASGEDFLVSETVE</sequence>
<evidence type="ECO:0008006" key="3">
    <source>
        <dbReference type="Google" id="ProtNLM"/>
    </source>
</evidence>
<proteinExistence type="predicted"/>
<dbReference type="Proteomes" id="UP000319374">
    <property type="component" value="Chromosome"/>
</dbReference>
<reference evidence="2" key="1">
    <citation type="submission" date="2019-06" db="EMBL/GenBank/DDBJ databases">
        <title>Alistipes onderdonkii subsp. vulgaris subsp. nov., Alistipes dispar sp. nov. and Alistipes communis sp. nov., isolated from human faeces, and creation of Alistipes onderdonkii subsp. onderdonkii subsp. nov.</title>
        <authorList>
            <person name="Sakamoto M."/>
            <person name="Ikeyama N."/>
            <person name="Ogata Y."/>
            <person name="Suda W."/>
            <person name="Iino T."/>
            <person name="Hattori M."/>
            <person name="Ohkuma M."/>
        </authorList>
    </citation>
    <scope>NUCLEOTIDE SEQUENCE [LARGE SCALE GENOMIC DNA]</scope>
    <source>
        <strain evidence="2">5CPEGH6</strain>
    </source>
</reference>
<name>A0A4Y1WYX0_9BACT</name>
<gene>
    <name evidence="1" type="ORF">A5CPEGH6_08810</name>
</gene>
<evidence type="ECO:0000313" key="1">
    <source>
        <dbReference type="EMBL" id="BBL06243.1"/>
    </source>
</evidence>
<accession>A0A4Y1WYX0</accession>
<dbReference type="EMBL" id="AP019736">
    <property type="protein sequence ID" value="BBL06243.1"/>
    <property type="molecule type" value="Genomic_DNA"/>
</dbReference>
<dbReference type="KEGG" id="ada:A5CPEGH6_08810"/>
<dbReference type="InterPro" id="IPR032522">
    <property type="entry name" value="DUF4961"/>
</dbReference>
<keyword evidence="2" id="KW-1185">Reference proteome</keyword>
<dbReference type="AlphaFoldDB" id="A0A4Y1WYX0"/>
<dbReference type="Pfam" id="PF16328">
    <property type="entry name" value="DUF4961"/>
    <property type="match status" value="1"/>
</dbReference>